<keyword evidence="1" id="KW-0732">Signal</keyword>
<dbReference type="EMBL" id="MZ466548">
    <property type="protein sequence ID" value="UDP24514.1"/>
    <property type="molecule type" value="mRNA"/>
</dbReference>
<evidence type="ECO:0000256" key="1">
    <source>
        <dbReference type="SAM" id="SignalP"/>
    </source>
</evidence>
<feature type="chain" id="PRO_5035443704" evidence="1">
    <location>
        <begin position="20"/>
        <end position="266"/>
    </location>
</feature>
<protein>
    <submittedName>
        <fullName evidence="2">Crustin 1</fullName>
    </submittedName>
</protein>
<evidence type="ECO:0000313" key="2">
    <source>
        <dbReference type="EMBL" id="UDP24514.1"/>
    </source>
</evidence>
<dbReference type="RefSeq" id="XP_064119936.1">
    <property type="nucleotide sequence ID" value="XM_064263866.1"/>
</dbReference>
<dbReference type="GeneID" id="135224630"/>
<feature type="signal peptide" evidence="1">
    <location>
        <begin position="1"/>
        <end position="19"/>
    </location>
</feature>
<dbReference type="AlphaFoldDB" id="A0A8K1PIQ8"/>
<sequence length="266" mass="27827">MQFVMIVLVTALLVASVNSYRPSFNPINFGGAAYDSAYRTGAFPHRRYYGGHLGRPTYGNFGSQYPRPSYGQFGSPYVPNGPVNGQPQGFFPGGEPIHTQGFVQPSVHPAGIPSVPSSGPVSHPALGQKPIHAQGGNVQPVASGIADVPLKGGNTAGPIHGQVAGGVPSVEKQPEGIPAGFTPSLTETAVKPNCKLFTKDPNGKYICDNAQVPESPVAFQCPAVTPICPKLGERITPQQCESDTDCGGFGRCCRDACYENSICKAA</sequence>
<reference evidence="2" key="1">
    <citation type="submission" date="2021-06" db="EMBL/GenBank/DDBJ databases">
        <title>Bursicon homodimers regulate the expression of anti-microbial peptide genes via Relish in Macrobrachium nipponense.</title>
        <authorList>
            <person name="Liu B."/>
            <person name="Ren Q."/>
        </authorList>
    </citation>
    <scope>NUCLEOTIDE SEQUENCE</scope>
</reference>
<organism evidence="2">
    <name type="scientific">Macrobrachium nipponense</name>
    <name type="common">Oriental river shrimp</name>
    <name type="synonym">Palaemon nipponensis</name>
    <dbReference type="NCBI Taxonomy" id="159736"/>
    <lineage>
        <taxon>Eukaryota</taxon>
        <taxon>Metazoa</taxon>
        <taxon>Ecdysozoa</taxon>
        <taxon>Arthropoda</taxon>
        <taxon>Crustacea</taxon>
        <taxon>Multicrustacea</taxon>
        <taxon>Malacostraca</taxon>
        <taxon>Eumalacostraca</taxon>
        <taxon>Eucarida</taxon>
        <taxon>Decapoda</taxon>
        <taxon>Pleocyemata</taxon>
        <taxon>Caridea</taxon>
        <taxon>Palaemonoidea</taxon>
        <taxon>Palaemonidae</taxon>
        <taxon>Macrobrachium</taxon>
    </lineage>
</organism>
<proteinExistence type="evidence at transcript level"/>
<dbReference type="KEGG" id="mnz:135224630"/>
<name>A0A8K1PIQ8_MACNP</name>
<accession>A0A8K1PIQ8</accession>